<dbReference type="FunFam" id="1.20.58.2010:FF:000003">
    <property type="entry name" value="Rop guanine nucleotide exchange factor 14"/>
    <property type="match status" value="1"/>
</dbReference>
<proteinExistence type="predicted"/>
<feature type="region of interest" description="Disordered" evidence="3">
    <location>
        <begin position="53"/>
        <end position="108"/>
    </location>
</feature>
<protein>
    <submittedName>
        <fullName evidence="6">Rop guanine nucleotide exchange factor 12 isoform X1</fullName>
    </submittedName>
</protein>
<dbReference type="GeneID" id="111018415"/>
<dbReference type="Gene3D" id="1.20.58.2010">
    <property type="entry name" value="PRONE domain, subdomain 1"/>
    <property type="match status" value="1"/>
</dbReference>
<feature type="compositionally biased region" description="Pro residues" evidence="3">
    <location>
        <begin position="74"/>
        <end position="83"/>
    </location>
</feature>
<dbReference type="FunFam" id="1.20.58.2010:FF:000001">
    <property type="entry name" value="Rop guanine nucleotide exchange factor 14"/>
    <property type="match status" value="1"/>
</dbReference>
<dbReference type="Pfam" id="PF03759">
    <property type="entry name" value="PRONE"/>
    <property type="match status" value="1"/>
</dbReference>
<dbReference type="Gene3D" id="1.20.58.1310">
    <property type="entry name" value="PRONE domain, subdomain 2"/>
    <property type="match status" value="1"/>
</dbReference>
<reference evidence="6" key="1">
    <citation type="submission" date="2025-08" db="UniProtKB">
        <authorList>
            <consortium name="RefSeq"/>
        </authorList>
    </citation>
    <scope>IDENTIFICATION</scope>
    <source>
        <strain evidence="6">OHB3-1</strain>
    </source>
</reference>
<feature type="compositionally biased region" description="Basic and acidic residues" evidence="3">
    <location>
        <begin position="247"/>
        <end position="262"/>
    </location>
</feature>
<dbReference type="PANTHER" id="PTHR33101">
    <property type="entry name" value="ROP GUANINE NUCLEOTIDE EXCHANGE FACTOR 1"/>
    <property type="match status" value="1"/>
</dbReference>
<name>A0A6J1D972_MOMCH</name>
<evidence type="ECO:0000256" key="3">
    <source>
        <dbReference type="SAM" id="MobiDB-lite"/>
    </source>
</evidence>
<dbReference type="PANTHER" id="PTHR33101:SF79">
    <property type="entry name" value="PRONE DOMAIN-CONTAINING PROTEIN"/>
    <property type="match status" value="1"/>
</dbReference>
<evidence type="ECO:0000313" key="5">
    <source>
        <dbReference type="Proteomes" id="UP000504603"/>
    </source>
</evidence>
<dbReference type="InterPro" id="IPR038937">
    <property type="entry name" value="RopGEF"/>
</dbReference>
<dbReference type="Proteomes" id="UP000504603">
    <property type="component" value="Unplaced"/>
</dbReference>
<accession>A0A6J1D972</accession>
<organism evidence="5 6">
    <name type="scientific">Momordica charantia</name>
    <name type="common">Bitter gourd</name>
    <name type="synonym">Balsam pear</name>
    <dbReference type="NCBI Taxonomy" id="3673"/>
    <lineage>
        <taxon>Eukaryota</taxon>
        <taxon>Viridiplantae</taxon>
        <taxon>Streptophyta</taxon>
        <taxon>Embryophyta</taxon>
        <taxon>Tracheophyta</taxon>
        <taxon>Spermatophyta</taxon>
        <taxon>Magnoliopsida</taxon>
        <taxon>eudicotyledons</taxon>
        <taxon>Gunneridae</taxon>
        <taxon>Pentapetalae</taxon>
        <taxon>rosids</taxon>
        <taxon>fabids</taxon>
        <taxon>Cucurbitales</taxon>
        <taxon>Cucurbitaceae</taxon>
        <taxon>Momordiceae</taxon>
        <taxon>Momordica</taxon>
    </lineage>
</organism>
<sequence length="560" mass="62413">MVRAMEQEHEGFRARFLHHFRGNHENTGRHAKSLSVESASILVDSVVDDDFASRSQGSTPVHNSSAEKQHVVESPPPPPPPQIQPEKAPKPKASRKGDEVATNKEANNTMTAEMVQIKERFAKLLLGEDMSGGGKGVSSALALSNAITNLAASVFGEQWRLEPMSAGRKARWRKEIDLLLSVTDYIVEFVPSQQKSKDGTNMEIMVTRQRNDLHLNIPALKKLDAMLIGCLDNFKDQNEFTYISRDADESEKGNNKRKDDKWWLPTPKVPPNGLSEASRKFMQHQKDCVNQVLKAAQAINAQIISEMEIPENYIESLPKNGRASLGDSIYRNITVEFFDPDQFLSSMDLSSEHKILDLKNRIEASIVIWRRKMNQKDGKSSWGSAVSLEKRELFEERAETILLILKHRFPGIPQSSLDISKIQYNGDVGHAILESYSRILESLAFTVMSRIEDVLHADYLTQNPPQSTPKKKPGNETPKSPQPIEEGNPATEAAGSMTLLDFMGWGQDQNEAEAKKDSFGNSDELSADADAKQKLGNIVTNNTGSYVENLGAVRSPTSRH</sequence>
<keyword evidence="5" id="KW-1185">Reference proteome</keyword>
<evidence type="ECO:0000256" key="1">
    <source>
        <dbReference type="ARBA" id="ARBA00022658"/>
    </source>
</evidence>
<keyword evidence="1 2" id="KW-0344">Guanine-nucleotide releasing factor</keyword>
<evidence type="ECO:0000313" key="6">
    <source>
        <dbReference type="RefSeq" id="XP_022150174.1"/>
    </source>
</evidence>
<dbReference type="GO" id="GO:0005085">
    <property type="term" value="F:guanyl-nucleotide exchange factor activity"/>
    <property type="evidence" value="ECO:0007669"/>
    <property type="project" value="UniProtKB-UniRule"/>
</dbReference>
<feature type="region of interest" description="Disordered" evidence="3">
    <location>
        <begin position="247"/>
        <end position="269"/>
    </location>
</feature>
<feature type="region of interest" description="Disordered" evidence="3">
    <location>
        <begin position="504"/>
        <end position="536"/>
    </location>
</feature>
<feature type="region of interest" description="Disordered" evidence="3">
    <location>
        <begin position="460"/>
        <end position="490"/>
    </location>
</feature>
<dbReference type="PROSITE" id="PS51334">
    <property type="entry name" value="PRONE"/>
    <property type="match status" value="1"/>
</dbReference>
<dbReference type="OrthoDB" id="1053009at2759"/>
<gene>
    <name evidence="6" type="primary">LOC111018415</name>
</gene>
<dbReference type="FunFam" id="1.20.58.1310:FF:000001">
    <property type="entry name" value="Rop guanine nucleotide exchange factor 9"/>
    <property type="match status" value="1"/>
</dbReference>
<dbReference type="RefSeq" id="XP_022150174.1">
    <property type="nucleotide sequence ID" value="XM_022294482.1"/>
</dbReference>
<feature type="compositionally biased region" description="Polar residues" evidence="3">
    <location>
        <begin position="53"/>
        <end position="64"/>
    </location>
</feature>
<dbReference type="InterPro" id="IPR005512">
    <property type="entry name" value="PRONE_dom"/>
</dbReference>
<dbReference type="AlphaFoldDB" id="A0A6J1D972"/>
<evidence type="ECO:0000256" key="2">
    <source>
        <dbReference type="PROSITE-ProRule" id="PRU00663"/>
    </source>
</evidence>
<dbReference type="KEGG" id="mcha:111018415"/>
<evidence type="ECO:0000259" key="4">
    <source>
        <dbReference type="PROSITE" id="PS51334"/>
    </source>
</evidence>
<feature type="domain" description="PRONE" evidence="4">
    <location>
        <begin position="104"/>
        <end position="468"/>
    </location>
</feature>